<dbReference type="PROSITE" id="PS50043">
    <property type="entry name" value="HTH_LUXR_2"/>
    <property type="match status" value="1"/>
</dbReference>
<feature type="domain" description="Response regulatory" evidence="6">
    <location>
        <begin position="19"/>
        <end position="133"/>
    </location>
</feature>
<dbReference type="SUPFAM" id="SSF46894">
    <property type="entry name" value="C-terminal effector domain of the bipartite response regulators"/>
    <property type="match status" value="1"/>
</dbReference>
<dbReference type="Pfam" id="PF00072">
    <property type="entry name" value="Response_reg"/>
    <property type="match status" value="1"/>
</dbReference>
<dbReference type="InterPro" id="IPR016032">
    <property type="entry name" value="Sig_transdc_resp-reg_C-effctor"/>
</dbReference>
<feature type="domain" description="HTH luxR-type" evidence="5">
    <location>
        <begin position="149"/>
        <end position="214"/>
    </location>
</feature>
<dbReference type="SMART" id="SM00421">
    <property type="entry name" value="HTH_LUXR"/>
    <property type="match status" value="1"/>
</dbReference>
<keyword evidence="8" id="KW-1185">Reference proteome</keyword>
<dbReference type="InterPro" id="IPR000792">
    <property type="entry name" value="Tscrpt_reg_LuxR_C"/>
</dbReference>
<evidence type="ECO:0000256" key="4">
    <source>
        <dbReference type="PROSITE-ProRule" id="PRU00169"/>
    </source>
</evidence>
<keyword evidence="2" id="KW-0238">DNA-binding</keyword>
<name>A0A6I4IYP4_9SPHN</name>
<dbReference type="InterPro" id="IPR036388">
    <property type="entry name" value="WH-like_DNA-bd_sf"/>
</dbReference>
<dbReference type="Pfam" id="PF00196">
    <property type="entry name" value="GerE"/>
    <property type="match status" value="1"/>
</dbReference>
<dbReference type="PROSITE" id="PS50110">
    <property type="entry name" value="RESPONSE_REGULATORY"/>
    <property type="match status" value="1"/>
</dbReference>
<evidence type="ECO:0000313" key="7">
    <source>
        <dbReference type="EMBL" id="MVO77247.1"/>
    </source>
</evidence>
<evidence type="ECO:0000256" key="3">
    <source>
        <dbReference type="ARBA" id="ARBA00023163"/>
    </source>
</evidence>
<keyword evidence="4" id="KW-0597">Phosphoprotein</keyword>
<dbReference type="Gene3D" id="1.10.10.10">
    <property type="entry name" value="Winged helix-like DNA-binding domain superfamily/Winged helix DNA-binding domain"/>
    <property type="match status" value="1"/>
</dbReference>
<comment type="caution">
    <text evidence="7">The sequence shown here is derived from an EMBL/GenBank/DDBJ whole genome shotgun (WGS) entry which is preliminary data.</text>
</comment>
<evidence type="ECO:0000256" key="1">
    <source>
        <dbReference type="ARBA" id="ARBA00023015"/>
    </source>
</evidence>
<dbReference type="EMBL" id="WQMS01000006">
    <property type="protein sequence ID" value="MVO77247.1"/>
    <property type="molecule type" value="Genomic_DNA"/>
</dbReference>
<organism evidence="7 8">
    <name type="scientific">Sphingomonas horti</name>
    <dbReference type="NCBI Taxonomy" id="2682842"/>
    <lineage>
        <taxon>Bacteria</taxon>
        <taxon>Pseudomonadati</taxon>
        <taxon>Pseudomonadota</taxon>
        <taxon>Alphaproteobacteria</taxon>
        <taxon>Sphingomonadales</taxon>
        <taxon>Sphingomonadaceae</taxon>
        <taxon>Sphingomonas</taxon>
    </lineage>
</organism>
<feature type="modified residue" description="4-aspartylphosphate" evidence="4">
    <location>
        <position position="68"/>
    </location>
</feature>
<keyword evidence="1" id="KW-0805">Transcription regulation</keyword>
<evidence type="ECO:0000259" key="5">
    <source>
        <dbReference type="PROSITE" id="PS50043"/>
    </source>
</evidence>
<proteinExistence type="predicted"/>
<dbReference type="InterPro" id="IPR011006">
    <property type="entry name" value="CheY-like_superfamily"/>
</dbReference>
<dbReference type="Gene3D" id="3.40.50.2300">
    <property type="match status" value="1"/>
</dbReference>
<dbReference type="GO" id="GO:0000160">
    <property type="term" value="P:phosphorelay signal transduction system"/>
    <property type="evidence" value="ECO:0007669"/>
    <property type="project" value="InterPro"/>
</dbReference>
<dbReference type="GO" id="GO:0003677">
    <property type="term" value="F:DNA binding"/>
    <property type="evidence" value="ECO:0007669"/>
    <property type="project" value="UniProtKB-KW"/>
</dbReference>
<dbReference type="Proteomes" id="UP000441389">
    <property type="component" value="Unassembled WGS sequence"/>
</dbReference>
<dbReference type="InterPro" id="IPR001789">
    <property type="entry name" value="Sig_transdc_resp-reg_receiver"/>
</dbReference>
<dbReference type="GO" id="GO:0006355">
    <property type="term" value="P:regulation of DNA-templated transcription"/>
    <property type="evidence" value="ECO:0007669"/>
    <property type="project" value="InterPro"/>
</dbReference>
<evidence type="ECO:0000313" key="8">
    <source>
        <dbReference type="Proteomes" id="UP000441389"/>
    </source>
</evidence>
<dbReference type="PROSITE" id="PS00622">
    <property type="entry name" value="HTH_LUXR_1"/>
    <property type="match status" value="1"/>
</dbReference>
<dbReference type="CDD" id="cd06170">
    <property type="entry name" value="LuxR_C_like"/>
    <property type="match status" value="1"/>
</dbReference>
<dbReference type="PANTHER" id="PTHR44688:SF16">
    <property type="entry name" value="DNA-BINDING TRANSCRIPTIONAL ACTIVATOR DEVR_DOSR"/>
    <property type="match status" value="1"/>
</dbReference>
<sequence>MLKQGPASTSGHESAPQRIVYVVDDESEVRRSLGFFLKAADFLPRPYLNGADFLSDASELSPGCVLLDLRMGEIDGLKVIERLEGRMRRLPVILMTGHGDIGTAVRAMKLGAVDFLEKPFEEPVLVEALERAFAMLSRDVAEERERREAEQLIEGLTPRERDVLVLLSEGRSNKEVAIALDLSVRTVEMHRAAMFDRLGVRTLPEALRLAFRAGSVLGQPAAAH</sequence>
<keyword evidence="3" id="KW-0804">Transcription</keyword>
<evidence type="ECO:0000259" key="6">
    <source>
        <dbReference type="PROSITE" id="PS50110"/>
    </source>
</evidence>
<evidence type="ECO:0000256" key="2">
    <source>
        <dbReference type="ARBA" id="ARBA00023125"/>
    </source>
</evidence>
<dbReference type="SUPFAM" id="SSF52172">
    <property type="entry name" value="CheY-like"/>
    <property type="match status" value="1"/>
</dbReference>
<dbReference type="PRINTS" id="PR00038">
    <property type="entry name" value="HTHLUXR"/>
</dbReference>
<dbReference type="PANTHER" id="PTHR44688">
    <property type="entry name" value="DNA-BINDING TRANSCRIPTIONAL ACTIVATOR DEVR_DOSR"/>
    <property type="match status" value="1"/>
</dbReference>
<reference evidence="7 8" key="1">
    <citation type="submission" date="2019-12" db="EMBL/GenBank/DDBJ databases">
        <authorList>
            <person name="Huq M.A."/>
        </authorList>
    </citation>
    <scope>NUCLEOTIDE SEQUENCE [LARGE SCALE GENOMIC DNA]</scope>
    <source>
        <strain evidence="7 8">MAH-20</strain>
    </source>
</reference>
<dbReference type="SMART" id="SM00448">
    <property type="entry name" value="REC"/>
    <property type="match status" value="1"/>
</dbReference>
<gene>
    <name evidence="7" type="ORF">GON01_04745</name>
</gene>
<dbReference type="AlphaFoldDB" id="A0A6I4IYP4"/>
<protein>
    <submittedName>
        <fullName evidence="7">Response regulator</fullName>
    </submittedName>
</protein>
<accession>A0A6I4IYP4</accession>